<keyword evidence="4" id="KW-0134">Cell wall</keyword>
<evidence type="ECO:0000256" key="9">
    <source>
        <dbReference type="ARBA" id="ARBA00023180"/>
    </source>
</evidence>
<evidence type="ECO:0000256" key="7">
    <source>
        <dbReference type="ARBA" id="ARBA00022801"/>
    </source>
</evidence>
<keyword evidence="17" id="KW-1185">Reference proteome</keyword>
<dbReference type="InterPro" id="IPR017853">
    <property type="entry name" value="GH"/>
</dbReference>
<evidence type="ECO:0000256" key="12">
    <source>
        <dbReference type="ARBA" id="ARBA00023326"/>
    </source>
</evidence>
<evidence type="ECO:0000313" key="16">
    <source>
        <dbReference type="EMBL" id="QHI38848.1"/>
    </source>
</evidence>
<dbReference type="GO" id="GO:0005576">
    <property type="term" value="C:extracellular region"/>
    <property type="evidence" value="ECO:0007669"/>
    <property type="project" value="TreeGrafter"/>
</dbReference>
<evidence type="ECO:0000256" key="14">
    <source>
        <dbReference type="ARBA" id="ARBA00042373"/>
    </source>
</evidence>
<evidence type="ECO:0000256" key="4">
    <source>
        <dbReference type="ARBA" id="ARBA00022512"/>
    </source>
</evidence>
<evidence type="ECO:0000256" key="1">
    <source>
        <dbReference type="ARBA" id="ARBA00004191"/>
    </source>
</evidence>
<proteinExistence type="predicted"/>
<keyword evidence="12" id="KW-0624">Polysaccharide degradation</keyword>
<keyword evidence="5" id="KW-0964">Secreted</keyword>
<evidence type="ECO:0000256" key="2">
    <source>
        <dbReference type="ARBA" id="ARBA00004236"/>
    </source>
</evidence>
<gene>
    <name evidence="16" type="ORF">IMCC3317_42480</name>
</gene>
<dbReference type="EMBL" id="CP019288">
    <property type="protein sequence ID" value="QHI38848.1"/>
    <property type="molecule type" value="Genomic_DNA"/>
</dbReference>
<evidence type="ECO:0000256" key="15">
    <source>
        <dbReference type="ARBA" id="ARBA00043078"/>
    </source>
</evidence>
<keyword evidence="8" id="KW-0472">Membrane</keyword>
<dbReference type="InterPro" id="IPR050732">
    <property type="entry name" value="Beta-glucan_modifiers"/>
</dbReference>
<dbReference type="PANTHER" id="PTHR16631">
    <property type="entry name" value="GLUCAN 1,3-BETA-GLUCOSIDASE"/>
    <property type="match status" value="1"/>
</dbReference>
<dbReference type="InterPro" id="IPR000490">
    <property type="entry name" value="Glyco_hydro_17"/>
</dbReference>
<dbReference type="PROSITE" id="PS00587">
    <property type="entry name" value="GLYCOSYL_HYDROL_F17"/>
    <property type="match status" value="1"/>
</dbReference>
<dbReference type="KEGG" id="kan:IMCC3317_42480"/>
<dbReference type="GO" id="GO:0000272">
    <property type="term" value="P:polysaccharide catabolic process"/>
    <property type="evidence" value="ECO:0007669"/>
    <property type="project" value="UniProtKB-KW"/>
</dbReference>
<dbReference type="Proteomes" id="UP000464657">
    <property type="component" value="Chromosome"/>
</dbReference>
<evidence type="ECO:0000256" key="8">
    <source>
        <dbReference type="ARBA" id="ARBA00023136"/>
    </source>
</evidence>
<evidence type="ECO:0000256" key="11">
    <source>
        <dbReference type="ARBA" id="ARBA00023316"/>
    </source>
</evidence>
<dbReference type="GO" id="GO:0009986">
    <property type="term" value="C:cell surface"/>
    <property type="evidence" value="ECO:0007669"/>
    <property type="project" value="TreeGrafter"/>
</dbReference>
<evidence type="ECO:0000256" key="6">
    <source>
        <dbReference type="ARBA" id="ARBA00022729"/>
    </source>
</evidence>
<evidence type="ECO:0000256" key="10">
    <source>
        <dbReference type="ARBA" id="ARBA00023277"/>
    </source>
</evidence>
<keyword evidence="9" id="KW-0325">Glycoprotein</keyword>
<dbReference type="Gene3D" id="3.20.20.80">
    <property type="entry name" value="Glycosidases"/>
    <property type="match status" value="1"/>
</dbReference>
<sequence>MTNNNSLFGGSDMMGVCYAPYHQAATVKKSSYTKENVAADLKIISANNMTFIRTYTVQGCQKYLPELCKKNNIGLALGVWIFQKDSKSTNAEIDTALTQANAHPEMVKVIVIGNEVDLAINKYTVAEVKAAFDYAVAQLKLPKYSNITNVPLTICMTGAGPTNATWSPLLNIMQSYAFLTIYPWYGQKGNHESNPIKFPMTPGEITGNMQYSYENGMKQAIAAGLEVVIAEIGWPSHGDINAHTTWKDEVTNFNATCKWINGTNTYNKAFITMWFEMFDEPWKTAEGLWGPHWGIYGSGISPTIKTDKSKTPFTKCS</sequence>
<evidence type="ECO:0000256" key="5">
    <source>
        <dbReference type="ARBA" id="ARBA00022525"/>
    </source>
</evidence>
<evidence type="ECO:0000256" key="13">
    <source>
        <dbReference type="ARBA" id="ARBA00037649"/>
    </source>
</evidence>
<organism evidence="16 17">
    <name type="scientific">Kordia antarctica</name>
    <dbReference type="NCBI Taxonomy" id="1218801"/>
    <lineage>
        <taxon>Bacteria</taxon>
        <taxon>Pseudomonadati</taxon>
        <taxon>Bacteroidota</taxon>
        <taxon>Flavobacteriia</taxon>
        <taxon>Flavobacteriales</taxon>
        <taxon>Flavobacteriaceae</taxon>
        <taxon>Kordia</taxon>
    </lineage>
</organism>
<keyword evidence="10" id="KW-0119">Carbohydrate metabolism</keyword>
<dbReference type="AlphaFoldDB" id="A0A7L4ZQ40"/>
<keyword evidence="3" id="KW-1003">Cell membrane</keyword>
<keyword evidence="11" id="KW-0961">Cell wall biogenesis/degradation</keyword>
<keyword evidence="7" id="KW-0378">Hydrolase</keyword>
<reference evidence="16 17" key="1">
    <citation type="journal article" date="2013" name="Int. J. Syst. Evol. Microbiol.">
        <title>Kordia antarctica sp. nov., isolated from Antarctic seawater.</title>
        <authorList>
            <person name="Baek K."/>
            <person name="Choi A."/>
            <person name="Kang I."/>
            <person name="Lee K."/>
            <person name="Cho J.C."/>
        </authorList>
    </citation>
    <scope>NUCLEOTIDE SEQUENCE [LARGE SCALE GENOMIC DNA]</scope>
    <source>
        <strain evidence="16 17">IMCC3317</strain>
    </source>
</reference>
<evidence type="ECO:0000313" key="17">
    <source>
        <dbReference type="Proteomes" id="UP000464657"/>
    </source>
</evidence>
<dbReference type="Pfam" id="PF00332">
    <property type="entry name" value="Glyco_hydro_17"/>
    <property type="match status" value="1"/>
</dbReference>
<accession>A0A7L4ZQ40</accession>
<protein>
    <recommendedName>
        <fullName evidence="15">Endo-1,3-beta-glucanase btgC</fullName>
    </recommendedName>
    <alternativeName>
        <fullName evidence="14">Laminarinase btgC</fullName>
    </alternativeName>
</protein>
<evidence type="ECO:0000256" key="3">
    <source>
        <dbReference type="ARBA" id="ARBA00022475"/>
    </source>
</evidence>
<dbReference type="PANTHER" id="PTHR16631:SF17">
    <property type="entry name" value="GLUCAN ENDO-1,3-BETA-GLUCOSIDASE BTGC"/>
    <property type="match status" value="1"/>
</dbReference>
<dbReference type="GO" id="GO:0071555">
    <property type="term" value="P:cell wall organization"/>
    <property type="evidence" value="ECO:0007669"/>
    <property type="project" value="UniProtKB-KW"/>
</dbReference>
<comment type="function">
    <text evidence="13">Glucanases play a role in cell expansion during growth, in cell-cell fusion during mating, and in spore release during sporulation. This enzyme may be involved in beta-glucan degradation. Active on laminarin and lichenan.</text>
</comment>
<name>A0A7L4ZQ40_9FLAO</name>
<keyword evidence="6" id="KW-0732">Signal</keyword>
<dbReference type="SUPFAM" id="SSF51445">
    <property type="entry name" value="(Trans)glycosidases"/>
    <property type="match status" value="1"/>
</dbReference>
<dbReference type="GO" id="GO:0042973">
    <property type="term" value="F:glucan endo-1,3-beta-D-glucosidase activity"/>
    <property type="evidence" value="ECO:0007669"/>
    <property type="project" value="TreeGrafter"/>
</dbReference>
<comment type="subcellular location">
    <subcellularLocation>
        <location evidence="2">Cell membrane</location>
    </subcellularLocation>
    <subcellularLocation>
        <location evidence="1">Secreted</location>
        <location evidence="1">Cell wall</location>
    </subcellularLocation>
</comment>
<dbReference type="GO" id="GO:0005886">
    <property type="term" value="C:plasma membrane"/>
    <property type="evidence" value="ECO:0007669"/>
    <property type="project" value="UniProtKB-SubCell"/>
</dbReference>